<dbReference type="InterPro" id="IPR040727">
    <property type="entry name" value="NAPRTase_N"/>
</dbReference>
<dbReference type="EC" id="6.3.4.21" evidence="3 8"/>
<dbReference type="PIRSF" id="PIRSF000484">
    <property type="entry name" value="NAPRT"/>
    <property type="match status" value="1"/>
</dbReference>
<dbReference type="AlphaFoldDB" id="A0A5C3NF42"/>
<dbReference type="InterPro" id="IPR041525">
    <property type="entry name" value="N/Namide_PRibTrfase"/>
</dbReference>
<dbReference type="Gene3D" id="3.20.140.10">
    <property type="entry name" value="nicotinate phosphoribosyltransferase"/>
    <property type="match status" value="1"/>
</dbReference>
<dbReference type="GO" id="GO:0004516">
    <property type="term" value="F:nicotinate phosphoribosyltransferase activity"/>
    <property type="evidence" value="ECO:0007669"/>
    <property type="project" value="UniProtKB-UniRule"/>
</dbReference>
<keyword evidence="11" id="KW-0328">Glycosyltransferase</keyword>
<dbReference type="Pfam" id="PF17767">
    <property type="entry name" value="NAPRTase_N"/>
    <property type="match status" value="1"/>
</dbReference>
<protein>
    <recommendedName>
        <fullName evidence="3 8">Nicotinate phosphoribosyltransferase</fullName>
        <ecNumber evidence="3 8">6.3.4.21</ecNumber>
    </recommendedName>
</protein>
<evidence type="ECO:0000313" key="12">
    <source>
        <dbReference type="Proteomes" id="UP000305948"/>
    </source>
</evidence>
<keyword evidence="6 8" id="KW-0662">Pyridine nucleotide biosynthesis</keyword>
<dbReference type="STRING" id="5364.A0A5C3NF42"/>
<keyword evidence="4" id="KW-0597">Phosphoprotein</keyword>
<evidence type="ECO:0000256" key="3">
    <source>
        <dbReference type="ARBA" id="ARBA00013236"/>
    </source>
</evidence>
<comment type="catalytic activity">
    <reaction evidence="7 8">
        <text>5-phospho-alpha-D-ribose 1-diphosphate + nicotinate + ATP + H2O = nicotinate beta-D-ribonucleotide + ADP + phosphate + diphosphate</text>
        <dbReference type="Rhea" id="RHEA:36163"/>
        <dbReference type="ChEBI" id="CHEBI:15377"/>
        <dbReference type="ChEBI" id="CHEBI:30616"/>
        <dbReference type="ChEBI" id="CHEBI:32544"/>
        <dbReference type="ChEBI" id="CHEBI:33019"/>
        <dbReference type="ChEBI" id="CHEBI:43474"/>
        <dbReference type="ChEBI" id="CHEBI:57502"/>
        <dbReference type="ChEBI" id="CHEBI:58017"/>
        <dbReference type="ChEBI" id="CHEBI:456216"/>
        <dbReference type="EC" id="6.3.4.21"/>
    </reaction>
</comment>
<dbReference type="HAMAP" id="MF_00570">
    <property type="entry name" value="NAPRTase"/>
    <property type="match status" value="1"/>
</dbReference>
<proteinExistence type="inferred from homology"/>
<comment type="pathway">
    <text evidence="1 8">Cofactor biosynthesis; NAD(+) biosynthesis; nicotinate D-ribonucleotide from nicotinate: step 1/1.</text>
</comment>
<keyword evidence="5 8" id="KW-0436">Ligase</keyword>
<keyword evidence="12" id="KW-1185">Reference proteome</keyword>
<dbReference type="SUPFAM" id="SSF54675">
    <property type="entry name" value="Nicotinate/Quinolinate PRTase N-terminal domain-like"/>
    <property type="match status" value="1"/>
</dbReference>
<sequence length="418" mass="47427">MTTRHPDIILPASILDTDLYKFTMQQAILHHFPKAVAKYRFKNRDKDKGRYFTKTCYEKFKTAVAHFAEVVASEAELEWLHKAAPYFTQDYLNYLRSYRFKPEQVNISFVPVADSAEYGDIEIEAEGPWVETILWEVPLMATLSENWFLTVDTDWTYDGQAELAYEKGTKLLQAGCTFSEFGTRRRRSFKAHDIVMDGLIRATKDYSGPAKLSGTSNVHLAMKYGVNPVGTIAHEWFMGIAALRGYENCNGLALDLWEQVYPGSLLMALTDTFSTEAFYKDFVKDTERARRWKALRQDSGDPYVYAPRAKEVYTSLGIDYKEKMIIFSDALNMEKALGLKKQCDELGFPCSFGIGTWLTNDFKKASSGGKEKSPALNMVIKLSEVNGKPCVKISDEVMKNTGDLSEVRKAKETFGLPV</sequence>
<evidence type="ECO:0000256" key="7">
    <source>
        <dbReference type="ARBA" id="ARBA00048668"/>
    </source>
</evidence>
<dbReference type="EMBL" id="ML213504">
    <property type="protein sequence ID" value="TFK55595.1"/>
    <property type="molecule type" value="Genomic_DNA"/>
</dbReference>
<dbReference type="PANTHER" id="PTHR11098">
    <property type="entry name" value="NICOTINATE PHOSPHORIBOSYLTRANSFERASE"/>
    <property type="match status" value="1"/>
</dbReference>
<gene>
    <name evidence="11" type="ORF">OE88DRAFT_1651969</name>
</gene>
<feature type="domain" description="Nicotinate/nicotinamide phosphoribosyltransferase" evidence="9">
    <location>
        <begin position="177"/>
        <end position="417"/>
    </location>
</feature>
<organism evidence="11 12">
    <name type="scientific">Heliocybe sulcata</name>
    <dbReference type="NCBI Taxonomy" id="5364"/>
    <lineage>
        <taxon>Eukaryota</taxon>
        <taxon>Fungi</taxon>
        <taxon>Dikarya</taxon>
        <taxon>Basidiomycota</taxon>
        <taxon>Agaricomycotina</taxon>
        <taxon>Agaricomycetes</taxon>
        <taxon>Gloeophyllales</taxon>
        <taxon>Gloeophyllaceae</taxon>
        <taxon>Heliocybe</taxon>
    </lineage>
</organism>
<keyword evidence="11" id="KW-0808">Transferase</keyword>
<dbReference type="UniPathway" id="UPA00253">
    <property type="reaction ID" value="UER00457"/>
</dbReference>
<dbReference type="OrthoDB" id="193380at2759"/>
<name>A0A5C3NF42_9AGAM</name>
<accession>A0A5C3NF42</accession>
<comment type="function">
    <text evidence="8">Catalyzes the synthesis of beta-nicotinate D-ribonucleotide from nicotinate and 5-phospho-D-ribose 1-phosphate at the expense of ATP.</text>
</comment>
<evidence type="ECO:0000256" key="1">
    <source>
        <dbReference type="ARBA" id="ARBA00004952"/>
    </source>
</evidence>
<reference evidence="11 12" key="1">
    <citation type="journal article" date="2019" name="Nat. Ecol. Evol.">
        <title>Megaphylogeny resolves global patterns of mushroom evolution.</title>
        <authorList>
            <person name="Varga T."/>
            <person name="Krizsan K."/>
            <person name="Foldi C."/>
            <person name="Dima B."/>
            <person name="Sanchez-Garcia M."/>
            <person name="Sanchez-Ramirez S."/>
            <person name="Szollosi G.J."/>
            <person name="Szarkandi J.G."/>
            <person name="Papp V."/>
            <person name="Albert L."/>
            <person name="Andreopoulos W."/>
            <person name="Angelini C."/>
            <person name="Antonin V."/>
            <person name="Barry K.W."/>
            <person name="Bougher N.L."/>
            <person name="Buchanan P."/>
            <person name="Buyck B."/>
            <person name="Bense V."/>
            <person name="Catcheside P."/>
            <person name="Chovatia M."/>
            <person name="Cooper J."/>
            <person name="Damon W."/>
            <person name="Desjardin D."/>
            <person name="Finy P."/>
            <person name="Geml J."/>
            <person name="Haridas S."/>
            <person name="Hughes K."/>
            <person name="Justo A."/>
            <person name="Karasinski D."/>
            <person name="Kautmanova I."/>
            <person name="Kiss B."/>
            <person name="Kocsube S."/>
            <person name="Kotiranta H."/>
            <person name="LaButti K.M."/>
            <person name="Lechner B.E."/>
            <person name="Liimatainen K."/>
            <person name="Lipzen A."/>
            <person name="Lukacs Z."/>
            <person name="Mihaltcheva S."/>
            <person name="Morgado L.N."/>
            <person name="Niskanen T."/>
            <person name="Noordeloos M.E."/>
            <person name="Ohm R.A."/>
            <person name="Ortiz-Santana B."/>
            <person name="Ovrebo C."/>
            <person name="Racz N."/>
            <person name="Riley R."/>
            <person name="Savchenko A."/>
            <person name="Shiryaev A."/>
            <person name="Soop K."/>
            <person name="Spirin V."/>
            <person name="Szebenyi C."/>
            <person name="Tomsovsky M."/>
            <person name="Tulloss R.E."/>
            <person name="Uehling J."/>
            <person name="Grigoriev I.V."/>
            <person name="Vagvolgyi C."/>
            <person name="Papp T."/>
            <person name="Martin F.M."/>
            <person name="Miettinen O."/>
            <person name="Hibbett D.S."/>
            <person name="Nagy L.G."/>
        </authorList>
    </citation>
    <scope>NUCLEOTIDE SEQUENCE [LARGE SCALE GENOMIC DNA]</scope>
    <source>
        <strain evidence="11 12">OMC1185</strain>
    </source>
</reference>
<dbReference type="NCBIfam" id="TIGR01514">
    <property type="entry name" value="NAPRTase"/>
    <property type="match status" value="1"/>
</dbReference>
<evidence type="ECO:0000313" key="11">
    <source>
        <dbReference type="EMBL" id="TFK55595.1"/>
    </source>
</evidence>
<dbReference type="SUPFAM" id="SSF51690">
    <property type="entry name" value="Nicotinate/Quinolinate PRTase C-terminal domain-like"/>
    <property type="match status" value="1"/>
</dbReference>
<dbReference type="GO" id="GO:0005829">
    <property type="term" value="C:cytosol"/>
    <property type="evidence" value="ECO:0007669"/>
    <property type="project" value="TreeGrafter"/>
</dbReference>
<feature type="domain" description="Nicotinate phosphoribosyltransferase N-terminal" evidence="10">
    <location>
        <begin position="15"/>
        <end position="144"/>
    </location>
</feature>
<comment type="similarity">
    <text evidence="2 8">Belongs to the NAPRTase family.</text>
</comment>
<dbReference type="InterPro" id="IPR007229">
    <property type="entry name" value="Nic_PRibTrfase-Fam"/>
</dbReference>
<dbReference type="Proteomes" id="UP000305948">
    <property type="component" value="Unassembled WGS sequence"/>
</dbReference>
<evidence type="ECO:0000259" key="9">
    <source>
        <dbReference type="Pfam" id="PF04095"/>
    </source>
</evidence>
<evidence type="ECO:0000256" key="8">
    <source>
        <dbReference type="RuleBase" id="RU003838"/>
    </source>
</evidence>
<comment type="PTM">
    <text evidence="8">Transiently phosphorylated on a His residue during the reaction cycle. Phosphorylation strongly increases the affinity for substrates and increases the rate of nicotinate D-ribonucleotide production. Dephosphorylation regenerates the low-affinity form of the enzyme, leading to product release.</text>
</comment>
<dbReference type="NCBIfam" id="NF003704">
    <property type="entry name" value="PRK05321.1"/>
    <property type="match status" value="1"/>
</dbReference>
<dbReference type="InterPro" id="IPR036068">
    <property type="entry name" value="Nicotinate_pribotase-like_C"/>
</dbReference>
<dbReference type="GO" id="GO:0016757">
    <property type="term" value="F:glycosyltransferase activity"/>
    <property type="evidence" value="ECO:0007669"/>
    <property type="project" value="UniProtKB-KW"/>
</dbReference>
<dbReference type="Pfam" id="PF04095">
    <property type="entry name" value="NAPRTase"/>
    <property type="match status" value="1"/>
</dbReference>
<evidence type="ECO:0000259" key="10">
    <source>
        <dbReference type="Pfam" id="PF17767"/>
    </source>
</evidence>
<evidence type="ECO:0000256" key="5">
    <source>
        <dbReference type="ARBA" id="ARBA00022598"/>
    </source>
</evidence>
<dbReference type="InterPro" id="IPR006406">
    <property type="entry name" value="Nic_PRibTrfase"/>
</dbReference>
<evidence type="ECO:0000256" key="4">
    <source>
        <dbReference type="ARBA" id="ARBA00022553"/>
    </source>
</evidence>
<evidence type="ECO:0000256" key="2">
    <source>
        <dbReference type="ARBA" id="ARBA00010897"/>
    </source>
</evidence>
<dbReference type="PANTHER" id="PTHR11098:SF1">
    <property type="entry name" value="NICOTINATE PHOSPHORIBOSYLTRANSFERASE"/>
    <property type="match status" value="1"/>
</dbReference>
<dbReference type="GO" id="GO:0034355">
    <property type="term" value="P:NAD+ biosynthetic process via the salvage pathway"/>
    <property type="evidence" value="ECO:0007669"/>
    <property type="project" value="TreeGrafter"/>
</dbReference>
<evidence type="ECO:0000256" key="6">
    <source>
        <dbReference type="ARBA" id="ARBA00022642"/>
    </source>
</evidence>